<feature type="region of interest" description="Disordered" evidence="1">
    <location>
        <begin position="1"/>
        <end position="107"/>
    </location>
</feature>
<evidence type="ECO:0000256" key="1">
    <source>
        <dbReference type="SAM" id="MobiDB-lite"/>
    </source>
</evidence>
<name>W3X222_PESFW</name>
<protein>
    <submittedName>
        <fullName evidence="2">Uncharacterized protein</fullName>
    </submittedName>
</protein>
<dbReference type="EMBL" id="KI912114">
    <property type="protein sequence ID" value="ETS79422.1"/>
    <property type="molecule type" value="Genomic_DNA"/>
</dbReference>
<dbReference type="AlphaFoldDB" id="W3X222"/>
<gene>
    <name evidence="2" type="ORF">PFICI_09275</name>
</gene>
<feature type="compositionally biased region" description="Basic and acidic residues" evidence="1">
    <location>
        <begin position="12"/>
        <end position="21"/>
    </location>
</feature>
<dbReference type="KEGG" id="pfy:PFICI_09275"/>
<keyword evidence="3" id="KW-1185">Reference proteome</keyword>
<organism evidence="2 3">
    <name type="scientific">Pestalotiopsis fici (strain W106-1 / CGMCC3.15140)</name>
    <dbReference type="NCBI Taxonomy" id="1229662"/>
    <lineage>
        <taxon>Eukaryota</taxon>
        <taxon>Fungi</taxon>
        <taxon>Dikarya</taxon>
        <taxon>Ascomycota</taxon>
        <taxon>Pezizomycotina</taxon>
        <taxon>Sordariomycetes</taxon>
        <taxon>Xylariomycetidae</taxon>
        <taxon>Amphisphaeriales</taxon>
        <taxon>Sporocadaceae</taxon>
        <taxon>Pestalotiopsis</taxon>
    </lineage>
</organism>
<evidence type="ECO:0000313" key="3">
    <source>
        <dbReference type="Proteomes" id="UP000030651"/>
    </source>
</evidence>
<dbReference type="HOGENOM" id="CLU_2210899_0_0_1"/>
<dbReference type="Proteomes" id="UP000030651">
    <property type="component" value="Unassembled WGS sequence"/>
</dbReference>
<feature type="compositionally biased region" description="Basic and acidic residues" evidence="1">
    <location>
        <begin position="92"/>
        <end position="107"/>
    </location>
</feature>
<proteinExistence type="predicted"/>
<dbReference type="RefSeq" id="XP_007836047.1">
    <property type="nucleotide sequence ID" value="XM_007837856.1"/>
</dbReference>
<dbReference type="GeneID" id="19274288"/>
<accession>W3X222</accession>
<feature type="compositionally biased region" description="Low complexity" evidence="1">
    <location>
        <begin position="79"/>
        <end position="88"/>
    </location>
</feature>
<sequence>MSYQPQEPTEENGGKGKDRVRGPIIQGKRYALPPDPHMPERRQYADRSNTTLLSKTEMAAKSKQMDSHPSAKSFRIKAAEAAAKSKPAPGRMRSEEDPAVRKKDEAM</sequence>
<reference evidence="3" key="1">
    <citation type="journal article" date="2015" name="BMC Genomics">
        <title>Genomic and transcriptomic analysis of the endophytic fungus Pestalotiopsis fici reveals its lifestyle and high potential for synthesis of natural products.</title>
        <authorList>
            <person name="Wang X."/>
            <person name="Zhang X."/>
            <person name="Liu L."/>
            <person name="Xiang M."/>
            <person name="Wang W."/>
            <person name="Sun X."/>
            <person name="Che Y."/>
            <person name="Guo L."/>
            <person name="Liu G."/>
            <person name="Guo L."/>
            <person name="Wang C."/>
            <person name="Yin W.B."/>
            <person name="Stadler M."/>
            <person name="Zhang X."/>
            <person name="Liu X."/>
        </authorList>
    </citation>
    <scope>NUCLEOTIDE SEQUENCE [LARGE SCALE GENOMIC DNA]</scope>
    <source>
        <strain evidence="3">W106-1 / CGMCC3.15140</strain>
    </source>
</reference>
<dbReference type="InParanoid" id="W3X222"/>
<dbReference type="OrthoDB" id="10642564at2759"/>
<evidence type="ECO:0000313" key="2">
    <source>
        <dbReference type="EMBL" id="ETS79422.1"/>
    </source>
</evidence>